<dbReference type="AlphaFoldDB" id="A0A7Y0EWN2"/>
<sequence length="75" mass="8276">MDGLMISPKFLASLEEDRNLSHTAFIAACGLTDERYRELVNGRTPSALEIIKIVSGFRLTDGVPMVPRSQKAVLQ</sequence>
<keyword evidence="2" id="KW-1185">Reference proteome</keyword>
<protein>
    <recommendedName>
        <fullName evidence="3">XRE family transcriptional regulator</fullName>
    </recommendedName>
</protein>
<evidence type="ECO:0008006" key="3">
    <source>
        <dbReference type="Google" id="ProtNLM"/>
    </source>
</evidence>
<dbReference type="RefSeq" id="WP_169240611.1">
    <property type="nucleotide sequence ID" value="NZ_JAAIIG010000003.1"/>
</dbReference>
<evidence type="ECO:0000313" key="1">
    <source>
        <dbReference type="EMBL" id="NMM97793.1"/>
    </source>
</evidence>
<proteinExistence type="predicted"/>
<name>A0A7Y0EWN2_9BIFI</name>
<gene>
    <name evidence="1" type="ORF">G1C97_0742</name>
</gene>
<comment type="caution">
    <text evidence="1">The sequence shown here is derived from an EMBL/GenBank/DDBJ whole genome shotgun (WGS) entry which is preliminary data.</text>
</comment>
<evidence type="ECO:0000313" key="2">
    <source>
        <dbReference type="Proteomes" id="UP000543419"/>
    </source>
</evidence>
<dbReference type="Proteomes" id="UP000543419">
    <property type="component" value="Unassembled WGS sequence"/>
</dbReference>
<accession>A0A7Y0EWN2</accession>
<reference evidence="1 2" key="1">
    <citation type="submission" date="2020-02" db="EMBL/GenBank/DDBJ databases">
        <title>Characterization of phylogenetic diversity of novel bifidobacterial species isolated in Czech ZOOs.</title>
        <authorList>
            <person name="Lugli G.A."/>
            <person name="Vera N.B."/>
            <person name="Ventura M."/>
        </authorList>
    </citation>
    <scope>NUCLEOTIDE SEQUENCE [LARGE SCALE GENOMIC DNA]</scope>
    <source>
        <strain evidence="1 2">DSM 109959</strain>
    </source>
</reference>
<organism evidence="1 2">
    <name type="scientific">Bifidobacterium olomucense</name>
    <dbReference type="NCBI Taxonomy" id="2675324"/>
    <lineage>
        <taxon>Bacteria</taxon>
        <taxon>Bacillati</taxon>
        <taxon>Actinomycetota</taxon>
        <taxon>Actinomycetes</taxon>
        <taxon>Bifidobacteriales</taxon>
        <taxon>Bifidobacteriaceae</taxon>
        <taxon>Bifidobacterium</taxon>
    </lineage>
</organism>
<dbReference type="EMBL" id="JAAIIG010000003">
    <property type="protein sequence ID" value="NMM97793.1"/>
    <property type="molecule type" value="Genomic_DNA"/>
</dbReference>